<name>A0A8G2C6T8_9BACT</name>
<evidence type="ECO:0000256" key="2">
    <source>
        <dbReference type="ARBA" id="ARBA00022803"/>
    </source>
</evidence>
<dbReference type="InterPro" id="IPR019734">
    <property type="entry name" value="TPR_rpt"/>
</dbReference>
<evidence type="ECO:0000313" key="5">
    <source>
        <dbReference type="EMBL" id="SHI51036.1"/>
    </source>
</evidence>
<evidence type="ECO:0000256" key="3">
    <source>
        <dbReference type="PROSITE-ProRule" id="PRU00339"/>
    </source>
</evidence>
<accession>A0A8G2C6T8</accession>
<keyword evidence="4" id="KW-0732">Signal</keyword>
<proteinExistence type="predicted"/>
<dbReference type="PANTHER" id="PTHR44858">
    <property type="entry name" value="TETRATRICOPEPTIDE REPEAT PROTEIN 6"/>
    <property type="match status" value="1"/>
</dbReference>
<feature type="chain" id="PRO_5034706550" evidence="4">
    <location>
        <begin position="30"/>
        <end position="453"/>
    </location>
</feature>
<evidence type="ECO:0000313" key="6">
    <source>
        <dbReference type="Proteomes" id="UP000184001"/>
    </source>
</evidence>
<keyword evidence="1" id="KW-0677">Repeat</keyword>
<gene>
    <name evidence="5" type="ORF">SAMN05660830_00169</name>
</gene>
<dbReference type="Pfam" id="PF13181">
    <property type="entry name" value="TPR_8"/>
    <property type="match status" value="1"/>
</dbReference>
<keyword evidence="2 3" id="KW-0802">TPR repeat</keyword>
<feature type="repeat" description="TPR" evidence="3">
    <location>
        <begin position="286"/>
        <end position="319"/>
    </location>
</feature>
<dbReference type="SMART" id="SM00028">
    <property type="entry name" value="TPR"/>
    <property type="match status" value="6"/>
</dbReference>
<protein>
    <submittedName>
        <fullName evidence="5">Tetratricopeptide repeat-containing protein</fullName>
    </submittedName>
</protein>
<dbReference type="SUPFAM" id="SSF48452">
    <property type="entry name" value="TPR-like"/>
    <property type="match status" value="2"/>
</dbReference>
<dbReference type="PANTHER" id="PTHR44858:SF1">
    <property type="entry name" value="UDP-N-ACETYLGLUCOSAMINE--PEPTIDE N-ACETYLGLUCOSAMINYLTRANSFERASE SPINDLY-RELATED"/>
    <property type="match status" value="1"/>
</dbReference>
<dbReference type="AlphaFoldDB" id="A0A8G2C6T8"/>
<feature type="signal peptide" evidence="4">
    <location>
        <begin position="1"/>
        <end position="29"/>
    </location>
</feature>
<dbReference type="RefSeq" id="WP_020001308.1">
    <property type="nucleotide sequence ID" value="NZ_CP192219.1"/>
</dbReference>
<comment type="caution">
    <text evidence="5">The sequence shown here is derived from an EMBL/GenBank/DDBJ whole genome shotgun (WGS) entry which is preliminary data.</text>
</comment>
<evidence type="ECO:0000256" key="4">
    <source>
        <dbReference type="SAM" id="SignalP"/>
    </source>
</evidence>
<dbReference type="EMBL" id="FQZR01000002">
    <property type="protein sequence ID" value="SHI51036.1"/>
    <property type="molecule type" value="Genomic_DNA"/>
</dbReference>
<dbReference type="PROSITE" id="PS50005">
    <property type="entry name" value="TPR"/>
    <property type="match status" value="1"/>
</dbReference>
<sequence length="453" mass="51376">MDFKKNRYGAGVLLLAVCFCLSCNLFVYANEFVPEDMQEQLRKSDALYLSLQDAYKHKKWSKVIKLFDEYTKSFVQPEQKNLSHTSFMVDKEEKRKKKRELDQYNSFCMKLHKEYVTAHGLAAIAYVHGRKFVAAHDVLRPVQDYADEYAIVPTARGIIAYVMKDYNAAEPFLKTAHVLDSTLVDPVYYLYKIALKKGEPGTAYFWLEKAAALEPDRLDLIMAQARLLQKLGQSSAAEIMYSRLIELDSNNSVAYNNRGYCRIALGKIDAAFNDFSSALSINGMYTEALLNRAALWRTTNNFLEALKDLNTGLQVAPSDARLLVSRMQTLCDMGNFALAKADMEQILVFSDSISAVNEVGWFLATCPSDAVRDGKRAVKLLLPLVEKSKRHPRVLDSLAAAYAASDQFDKAVVTQQEALARGIEYRLPNFQLTKYEKRLALYNENRPFKTSLD</sequence>
<dbReference type="Gene3D" id="1.25.40.10">
    <property type="entry name" value="Tetratricopeptide repeat domain"/>
    <property type="match status" value="1"/>
</dbReference>
<reference evidence="5 6" key="1">
    <citation type="submission" date="2016-11" db="EMBL/GenBank/DDBJ databases">
        <authorList>
            <person name="Varghese N."/>
            <person name="Submissions S."/>
        </authorList>
    </citation>
    <scope>NUCLEOTIDE SEQUENCE [LARGE SCALE GENOMIC DNA]</scope>
    <source>
        <strain evidence="5 6">DSM 17919</strain>
    </source>
</reference>
<organism evidence="5 6">
    <name type="scientific">Halodesulfovibrio aestuarii</name>
    <dbReference type="NCBI Taxonomy" id="126333"/>
    <lineage>
        <taxon>Bacteria</taxon>
        <taxon>Pseudomonadati</taxon>
        <taxon>Thermodesulfobacteriota</taxon>
        <taxon>Desulfovibrionia</taxon>
        <taxon>Desulfovibrionales</taxon>
        <taxon>Desulfovibrionaceae</taxon>
        <taxon>Halodesulfovibrio</taxon>
    </lineage>
</organism>
<dbReference type="InterPro" id="IPR050498">
    <property type="entry name" value="Ycf3"/>
</dbReference>
<evidence type="ECO:0000256" key="1">
    <source>
        <dbReference type="ARBA" id="ARBA00022737"/>
    </source>
</evidence>
<dbReference type="Proteomes" id="UP000184001">
    <property type="component" value="Unassembled WGS sequence"/>
</dbReference>
<dbReference type="InterPro" id="IPR011990">
    <property type="entry name" value="TPR-like_helical_dom_sf"/>
</dbReference>